<feature type="domain" description="DNA repair metallo-beta-lactamase" evidence="7">
    <location>
        <begin position="628"/>
        <end position="763"/>
    </location>
</feature>
<dbReference type="SUPFAM" id="SSF56281">
    <property type="entry name" value="Metallo-hydrolase/oxidoreductase"/>
    <property type="match status" value="1"/>
</dbReference>
<evidence type="ECO:0000256" key="6">
    <source>
        <dbReference type="SAM" id="MobiDB-lite"/>
    </source>
</evidence>
<feature type="compositionally biased region" description="Polar residues" evidence="6">
    <location>
        <begin position="102"/>
        <end position="119"/>
    </location>
</feature>
<dbReference type="FunFam" id="3.40.50.12650:FF:000007">
    <property type="entry name" value="DNA cross-link repair 1A protein, variant"/>
    <property type="match status" value="1"/>
</dbReference>
<dbReference type="AlphaFoldDB" id="A0AAE8MNQ5"/>
<dbReference type="GO" id="GO:0003684">
    <property type="term" value="F:damaged DNA binding"/>
    <property type="evidence" value="ECO:0007669"/>
    <property type="project" value="TreeGrafter"/>
</dbReference>
<feature type="region of interest" description="Disordered" evidence="6">
    <location>
        <begin position="1"/>
        <end position="26"/>
    </location>
</feature>
<comment type="caution">
    <text evidence="8">The sequence shown here is derived from an EMBL/GenBank/DDBJ whole genome shotgun (WGS) entry which is preliminary data.</text>
</comment>
<keyword evidence="5" id="KW-0539">Nucleus</keyword>
<dbReference type="GO" id="GO:0035312">
    <property type="term" value="F:5'-3' DNA exonuclease activity"/>
    <property type="evidence" value="ECO:0007669"/>
    <property type="project" value="TreeGrafter"/>
</dbReference>
<dbReference type="Gene3D" id="3.60.15.10">
    <property type="entry name" value="Ribonuclease Z/Hydroxyacylglutathione hydrolase-like"/>
    <property type="match status" value="1"/>
</dbReference>
<dbReference type="InterPro" id="IPR036866">
    <property type="entry name" value="RibonucZ/Hydroxyglut_hydro"/>
</dbReference>
<evidence type="ECO:0000256" key="3">
    <source>
        <dbReference type="ARBA" id="ARBA00022763"/>
    </source>
</evidence>
<dbReference type="PANTHER" id="PTHR23240">
    <property type="entry name" value="DNA CROSS-LINK REPAIR PROTEIN PSO2/SNM1-RELATED"/>
    <property type="match status" value="1"/>
</dbReference>
<dbReference type="PANTHER" id="PTHR23240:SF6">
    <property type="entry name" value="DNA CROSS-LINK REPAIR 1A PROTEIN"/>
    <property type="match status" value="1"/>
</dbReference>
<gene>
    <name evidence="8" type="ORF">DNG_00384</name>
</gene>
<evidence type="ECO:0000256" key="4">
    <source>
        <dbReference type="ARBA" id="ARBA00023204"/>
    </source>
</evidence>
<dbReference type="InterPro" id="IPR011084">
    <property type="entry name" value="DRMBL"/>
</dbReference>
<dbReference type="Pfam" id="PF07522">
    <property type="entry name" value="DRMBL"/>
    <property type="match status" value="1"/>
</dbReference>
<evidence type="ECO:0000313" key="8">
    <source>
        <dbReference type="EMBL" id="SPN96864.1"/>
    </source>
</evidence>
<feature type="region of interest" description="Disordered" evidence="6">
    <location>
        <begin position="221"/>
        <end position="288"/>
    </location>
</feature>
<dbReference type="FunFam" id="3.60.15.10:FF:000038">
    <property type="entry name" value="DNA cross-link repair protein pso2/snm1"/>
    <property type="match status" value="1"/>
</dbReference>
<evidence type="ECO:0000256" key="5">
    <source>
        <dbReference type="ARBA" id="ARBA00023242"/>
    </source>
</evidence>
<dbReference type="EMBL" id="ONZQ02000001">
    <property type="protein sequence ID" value="SPN96864.1"/>
    <property type="molecule type" value="Genomic_DNA"/>
</dbReference>
<comment type="similarity">
    <text evidence="2">Belongs to the DNA repair metallo-beta-lactamase (DRMBL) family.</text>
</comment>
<evidence type="ECO:0000313" key="9">
    <source>
        <dbReference type="Proteomes" id="UP001187682"/>
    </source>
</evidence>
<evidence type="ECO:0000256" key="2">
    <source>
        <dbReference type="ARBA" id="ARBA00010304"/>
    </source>
</evidence>
<evidence type="ECO:0000256" key="1">
    <source>
        <dbReference type="ARBA" id="ARBA00004123"/>
    </source>
</evidence>
<keyword evidence="3" id="KW-0227">DNA damage</keyword>
<dbReference type="Proteomes" id="UP001187682">
    <property type="component" value="Unassembled WGS sequence"/>
</dbReference>
<feature type="region of interest" description="Disordered" evidence="6">
    <location>
        <begin position="51"/>
        <end position="177"/>
    </location>
</feature>
<dbReference type="GO" id="GO:0036297">
    <property type="term" value="P:interstrand cross-link repair"/>
    <property type="evidence" value="ECO:0007669"/>
    <property type="project" value="TreeGrafter"/>
</dbReference>
<name>A0AAE8MNQ5_9PEZI</name>
<reference evidence="8" key="1">
    <citation type="submission" date="2018-03" db="EMBL/GenBank/DDBJ databases">
        <authorList>
            <person name="Guldener U."/>
        </authorList>
    </citation>
    <scope>NUCLEOTIDE SEQUENCE</scope>
</reference>
<dbReference type="CDD" id="cd16273">
    <property type="entry name" value="SNM1A-1C-like_MBL-fold"/>
    <property type="match status" value="1"/>
</dbReference>
<dbReference type="GO" id="GO:0005634">
    <property type="term" value="C:nucleus"/>
    <property type="evidence" value="ECO:0007669"/>
    <property type="project" value="UniProtKB-SubCell"/>
</dbReference>
<keyword evidence="4" id="KW-0234">DNA repair</keyword>
<evidence type="ECO:0000259" key="7">
    <source>
        <dbReference type="Pfam" id="PF07522"/>
    </source>
</evidence>
<proteinExistence type="inferred from homology"/>
<keyword evidence="9" id="KW-1185">Reference proteome</keyword>
<sequence length="815" mass="89155">MAPPISKRPPKKPTPRKASSALSRKDTKPNASILTFFKKVEIEKTLFCESSNGAAYSGEVDDEPAEIHDESDPEQVTELASPTKPFKRRKLSPGPLDEIENISRSNSVGSGDQKVTSGASLPRKTVGGFVVDSDSEDDEGSDTSLVKALPNKSPDSGVSLAPENEPGEKRSDCELDGDISAFQEDIEEEEKEMEEMADVSDDFVGEEYREMLFSQEQARLDADETEEQFDDFPPPIPPDDSVVESCPICGGSLAGADPDETTRHVNSCLDGNPTPLPASSKSKPPEVAAPSPFALKAAIPRPGQRDPLSNNGDAARSSAFSRLMSGNAESSAWSAAAASETAARGKPAYKRTCPFYKIMPGFSICVDAFRYGAVKDCKAYFLSHFHSDHYIGLSGNWRHGPIYCSRVTGGLVKQQLKVDPKWVVELEFDSRFDIPGTDGAWVTMIPANHCPGSSMFLFEKRMGQGPNPRLQRILHCGDFRACPEHVAHEGLKPDVLDKASGKLKHQKIDICYLDTTYLSPRYSFPPQMDVITACADLCASLNSDSDTAESTWDTLEKGTSNTSVSRFFAKENGGTASESGPRQGSLLVVCGTYSIGKERICVAIAKALNTKIFASPAKIRIFKLLDDPELASLLTSDPLEAQVHMQSLMEIRAETLQDYLDGFKPRFSRIVGFRPSGWNYRPTGASKLISANTQPSSAPTTQILHGKAWSTRFRVGDLQKQRGSTKEAMCFGVPYSEHSSFRELAMFLMALRIERVVPTVNVASEASRAKMKAWIDRWLSDRARGGVLRIRVAGADGDGEPVEEWDGKGKRDVYW</sequence>
<dbReference type="GO" id="GO:0006303">
    <property type="term" value="P:double-strand break repair via nonhomologous end joining"/>
    <property type="evidence" value="ECO:0007669"/>
    <property type="project" value="TreeGrafter"/>
</dbReference>
<protein>
    <submittedName>
        <fullName evidence="8">Related to PSO2 - DNA repair protein</fullName>
    </submittedName>
</protein>
<dbReference type="Gene3D" id="3.40.50.12650">
    <property type="match status" value="1"/>
</dbReference>
<comment type="subcellular location">
    <subcellularLocation>
        <location evidence="1">Nucleus</location>
    </subcellularLocation>
</comment>
<accession>A0AAE8MNQ5</accession>
<organism evidence="8 9">
    <name type="scientific">Cephalotrichum gorgonifer</name>
    <dbReference type="NCBI Taxonomy" id="2041049"/>
    <lineage>
        <taxon>Eukaryota</taxon>
        <taxon>Fungi</taxon>
        <taxon>Dikarya</taxon>
        <taxon>Ascomycota</taxon>
        <taxon>Pezizomycotina</taxon>
        <taxon>Sordariomycetes</taxon>
        <taxon>Hypocreomycetidae</taxon>
        <taxon>Microascales</taxon>
        <taxon>Microascaceae</taxon>
        <taxon>Cephalotrichum</taxon>
    </lineage>
</organism>